<dbReference type="AlphaFoldDB" id="A0A645IMA3"/>
<dbReference type="EMBL" id="VSSQ01110771">
    <property type="protein sequence ID" value="MPN48443.1"/>
    <property type="molecule type" value="Genomic_DNA"/>
</dbReference>
<gene>
    <name evidence="1" type="ORF">SDC9_196050</name>
</gene>
<proteinExistence type="predicted"/>
<reference evidence="1" key="1">
    <citation type="submission" date="2019-08" db="EMBL/GenBank/DDBJ databases">
        <authorList>
            <person name="Kucharzyk K."/>
            <person name="Murdoch R.W."/>
            <person name="Higgins S."/>
            <person name="Loffler F."/>
        </authorList>
    </citation>
    <scope>NUCLEOTIDE SEQUENCE</scope>
</reference>
<protein>
    <submittedName>
        <fullName evidence="1">Uncharacterized protein</fullName>
    </submittedName>
</protein>
<accession>A0A645IMA3</accession>
<organism evidence="1">
    <name type="scientific">bioreactor metagenome</name>
    <dbReference type="NCBI Taxonomy" id="1076179"/>
    <lineage>
        <taxon>unclassified sequences</taxon>
        <taxon>metagenomes</taxon>
        <taxon>ecological metagenomes</taxon>
    </lineage>
</organism>
<evidence type="ECO:0000313" key="1">
    <source>
        <dbReference type="EMBL" id="MPN48443.1"/>
    </source>
</evidence>
<comment type="caution">
    <text evidence="1">The sequence shown here is derived from an EMBL/GenBank/DDBJ whole genome shotgun (WGS) entry which is preliminary data.</text>
</comment>
<name>A0A645IMA3_9ZZZZ</name>
<sequence length="182" mass="20857">MTGSLQIDCQTRYSPFLHLPREFSCCFQLIPSKSQPRPESHCRAAWKDGHNPYHFLLHNFHNRPPPFQTDTLFHRAKEAAVGIDSPRTHRCHDTKPDWVWLKQLNIRLPLSFPILVHQSVSSKRLRSYDKQEEESAILARVILFSPGNPMFPHPSQQATGVGVSCRFLPTRGLTPIACPAQR</sequence>